<evidence type="ECO:0000313" key="1">
    <source>
        <dbReference type="EMBL" id="ONG37666.1"/>
    </source>
</evidence>
<proteinExistence type="predicted"/>
<reference evidence="1 2" key="1">
    <citation type="submission" date="2016-10" db="EMBL/GenBank/DDBJ databases">
        <title>Draft Genome sequence of Alkanindiges sp. strain H1.</title>
        <authorList>
            <person name="Subhash Y."/>
            <person name="Lee S."/>
        </authorList>
    </citation>
    <scope>NUCLEOTIDE SEQUENCE [LARGE SCALE GENOMIC DNA]</scope>
    <source>
        <strain evidence="1 2">H1</strain>
    </source>
</reference>
<comment type="caution">
    <text evidence="1">The sequence shown here is derived from an EMBL/GenBank/DDBJ whole genome shotgun (WGS) entry which is preliminary data.</text>
</comment>
<accession>A0A1S8CRC9</accession>
<dbReference type="Proteomes" id="UP000192132">
    <property type="component" value="Unassembled WGS sequence"/>
</dbReference>
<dbReference type="AlphaFoldDB" id="A0A1S8CRC9"/>
<name>A0A1S8CRC9_9GAMM</name>
<organism evidence="1 2">
    <name type="scientific">Alkanindiges hydrocarboniclasticus</name>
    <dbReference type="NCBI Taxonomy" id="1907941"/>
    <lineage>
        <taxon>Bacteria</taxon>
        <taxon>Pseudomonadati</taxon>
        <taxon>Pseudomonadota</taxon>
        <taxon>Gammaproteobacteria</taxon>
        <taxon>Moraxellales</taxon>
        <taxon>Moraxellaceae</taxon>
        <taxon>Alkanindiges</taxon>
    </lineage>
</organism>
<gene>
    <name evidence="1" type="ORF">BKE30_13965</name>
</gene>
<protein>
    <submittedName>
        <fullName evidence="1">Uncharacterized protein</fullName>
    </submittedName>
</protein>
<dbReference type="RefSeq" id="WP_076879204.1">
    <property type="nucleotide sequence ID" value="NZ_MLCN01000047.1"/>
</dbReference>
<keyword evidence="2" id="KW-1185">Reference proteome</keyword>
<dbReference type="EMBL" id="MLCN01000047">
    <property type="protein sequence ID" value="ONG37666.1"/>
    <property type="molecule type" value="Genomic_DNA"/>
</dbReference>
<dbReference type="STRING" id="1907941.BKE30_13965"/>
<evidence type="ECO:0000313" key="2">
    <source>
        <dbReference type="Proteomes" id="UP000192132"/>
    </source>
</evidence>
<sequence length="283" mass="32727">MKELTLADLKDQHFIIDSIEVDGSFWSVTKQAMSITCLNSEVIFNGTAQVRMGDNQTYFLLPWKISLKWIEALDRLEHSEVHYDWAQSRCKNVMVFDEMGYEEKQAKVGDAIKQVMADIRPDFENYINGKIMLELSRTPLFSQFMQEINDFKCGGHLRQMQPIQLLTYKYQLPYATVLNFYQLGKAYAVEKVISHSFVDQISHGSSIIEKSVKLVQVIRPELVEGASETSQREVLQLDGIRSVIDLTNELECVFAHKIADYLFSHYSPLKRQYSDTISRIFKV</sequence>